<dbReference type="PROSITE" id="PS51257">
    <property type="entry name" value="PROKAR_LIPOPROTEIN"/>
    <property type="match status" value="1"/>
</dbReference>
<accession>A0A1W1D5J3</accession>
<evidence type="ECO:0000313" key="1">
    <source>
        <dbReference type="EMBL" id="SFV75697.1"/>
    </source>
</evidence>
<dbReference type="InterPro" id="IPR018247">
    <property type="entry name" value="EF_Hand_1_Ca_BS"/>
</dbReference>
<gene>
    <name evidence="1" type="ORF">MNB_SM-3-1133</name>
</gene>
<dbReference type="AlphaFoldDB" id="A0A1W1D5J3"/>
<dbReference type="PROSITE" id="PS00018">
    <property type="entry name" value="EF_HAND_1"/>
    <property type="match status" value="1"/>
</dbReference>
<name>A0A1W1D5J3_9ZZZZ</name>
<sequence>MKTFNTIKFLTVSIIASSLLVGCGGGGSSTTTNSNSITISGVASDPELQGAKIYLDINANGQLDTNEINTTTKIDGSYTLTIPKEDIGKSIIVEGGLDKVTKEPFTGKLTMIATQDITNNISPITTLVEQYHMEKPDVDISQIEADIATSLDISVNDLYKDITKEGNEALLSIALHLEKVAQLVNDNSQDIQDNIEVYQKIATKLKVEQNITNAIDGIAEDIFSGNALAKAKILDLNKELSNYTTEISTNSYTKEEIALSIDNIGAKIDEAQTETDLDEDLYNDTNLIITTPQKVEETQRDNIYKLLGLDSLSSEDKDALTQKLQDKGVDFKTASATTILDTIKQPGFFSLDEIALSKRILGAIHIDAKLTASVNIGG</sequence>
<reference evidence="1" key="1">
    <citation type="submission" date="2016-10" db="EMBL/GenBank/DDBJ databases">
        <authorList>
            <person name="de Groot N.N."/>
        </authorList>
    </citation>
    <scope>NUCLEOTIDE SEQUENCE</scope>
</reference>
<organism evidence="1">
    <name type="scientific">hydrothermal vent metagenome</name>
    <dbReference type="NCBI Taxonomy" id="652676"/>
    <lineage>
        <taxon>unclassified sequences</taxon>
        <taxon>metagenomes</taxon>
        <taxon>ecological metagenomes</taxon>
    </lineage>
</organism>
<proteinExistence type="predicted"/>
<protein>
    <submittedName>
        <fullName evidence="1">Uncharacterized protein</fullName>
    </submittedName>
</protein>
<dbReference type="EMBL" id="FPHP01000045">
    <property type="protein sequence ID" value="SFV75697.1"/>
    <property type="molecule type" value="Genomic_DNA"/>
</dbReference>